<dbReference type="EMBL" id="JANIIK010000114">
    <property type="protein sequence ID" value="KAJ3590059.1"/>
    <property type="molecule type" value="Genomic_DNA"/>
</dbReference>
<protein>
    <submittedName>
        <fullName evidence="2">Uncharacterized protein</fullName>
    </submittedName>
</protein>
<proteinExistence type="predicted"/>
<comment type="caution">
    <text evidence="2">The sequence shown here is derived from an EMBL/GenBank/DDBJ whole genome shotgun (WGS) entry which is preliminary data.</text>
</comment>
<reference evidence="2" key="1">
    <citation type="submission" date="2022-07" db="EMBL/GenBank/DDBJ databases">
        <title>Chromosome-level genome of Muraenolepis orangiensis.</title>
        <authorList>
            <person name="Kim J."/>
        </authorList>
    </citation>
    <scope>NUCLEOTIDE SEQUENCE</scope>
    <source>
        <strain evidence="2">KU_S4_2022</strain>
        <tissue evidence="2">Muscle</tissue>
    </source>
</reference>
<dbReference type="Proteomes" id="UP001148018">
    <property type="component" value="Unassembled WGS sequence"/>
</dbReference>
<feature type="region of interest" description="Disordered" evidence="1">
    <location>
        <begin position="90"/>
        <end position="110"/>
    </location>
</feature>
<organism evidence="2 3">
    <name type="scientific">Muraenolepis orangiensis</name>
    <name type="common">Patagonian moray cod</name>
    <dbReference type="NCBI Taxonomy" id="630683"/>
    <lineage>
        <taxon>Eukaryota</taxon>
        <taxon>Metazoa</taxon>
        <taxon>Chordata</taxon>
        <taxon>Craniata</taxon>
        <taxon>Vertebrata</taxon>
        <taxon>Euteleostomi</taxon>
        <taxon>Actinopterygii</taxon>
        <taxon>Neopterygii</taxon>
        <taxon>Teleostei</taxon>
        <taxon>Neoteleostei</taxon>
        <taxon>Acanthomorphata</taxon>
        <taxon>Zeiogadaria</taxon>
        <taxon>Gadariae</taxon>
        <taxon>Gadiformes</taxon>
        <taxon>Muraenolepidoidei</taxon>
        <taxon>Muraenolepididae</taxon>
        <taxon>Muraenolepis</taxon>
    </lineage>
</organism>
<gene>
    <name evidence="2" type="ORF">NHX12_008016</name>
</gene>
<dbReference type="AlphaFoldDB" id="A0A9Q0DJ03"/>
<evidence type="ECO:0000313" key="3">
    <source>
        <dbReference type="Proteomes" id="UP001148018"/>
    </source>
</evidence>
<accession>A0A9Q0DJ03</accession>
<keyword evidence="3" id="KW-1185">Reference proteome</keyword>
<name>A0A9Q0DJ03_9TELE</name>
<sequence>MAVRSALQEAGCVKLGHLLKMTPSSVADAGELANTSRLLPRIRQLGFVLTHLNSEQWSEDYREYRFPSMTAAAAAVGEWQEEEWLTRKNQMQESKKLCRPSPGFERTGGG</sequence>
<evidence type="ECO:0000313" key="2">
    <source>
        <dbReference type="EMBL" id="KAJ3590059.1"/>
    </source>
</evidence>
<evidence type="ECO:0000256" key="1">
    <source>
        <dbReference type="SAM" id="MobiDB-lite"/>
    </source>
</evidence>